<dbReference type="EC" id="3.1.-.-" evidence="2"/>
<comment type="similarity">
    <text evidence="2">Belongs to the XPG/RAD2 endonuclease family. EXO1 subfamily.</text>
</comment>
<dbReference type="Gene3D" id="3.40.50.1010">
    <property type="entry name" value="5'-nuclease"/>
    <property type="match status" value="1"/>
</dbReference>
<keyword evidence="2" id="KW-0460">Magnesium</keyword>
<proteinExistence type="inferred from homology"/>
<dbReference type="GO" id="GO:0006281">
    <property type="term" value="P:DNA repair"/>
    <property type="evidence" value="ECO:0007669"/>
    <property type="project" value="UniProtKB-UniRule"/>
</dbReference>
<dbReference type="InterPro" id="IPR029060">
    <property type="entry name" value="PIN-like_dom_sf"/>
</dbReference>
<feature type="compositionally biased region" description="Low complexity" evidence="3">
    <location>
        <begin position="642"/>
        <end position="653"/>
    </location>
</feature>
<dbReference type="SUPFAM" id="SSF88723">
    <property type="entry name" value="PIN domain-like"/>
    <property type="match status" value="1"/>
</dbReference>
<keyword evidence="2" id="KW-0378">Hydrolase</keyword>
<keyword evidence="2" id="KW-0269">Exonuclease</keyword>
<dbReference type="GO" id="GO:0017108">
    <property type="term" value="F:5'-flap endonuclease activity"/>
    <property type="evidence" value="ECO:0007669"/>
    <property type="project" value="TreeGrafter"/>
</dbReference>
<dbReference type="GO" id="GO:0035312">
    <property type="term" value="F:5'-3' DNA exonuclease activity"/>
    <property type="evidence" value="ECO:0007669"/>
    <property type="project" value="UniProtKB-UniRule"/>
</dbReference>
<keyword evidence="2" id="KW-0267">Excision nuclease</keyword>
<feature type="compositionally biased region" description="Acidic residues" evidence="3">
    <location>
        <begin position="703"/>
        <end position="712"/>
    </location>
</feature>
<feature type="domain" description="Post-transcriptional regulator MKT1 C-terminal" evidence="4">
    <location>
        <begin position="750"/>
        <end position="886"/>
    </location>
</feature>
<dbReference type="GO" id="GO:0006417">
    <property type="term" value="P:regulation of translation"/>
    <property type="evidence" value="ECO:0007669"/>
    <property type="project" value="UniProtKB-KW"/>
</dbReference>
<dbReference type="CDD" id="cd09858">
    <property type="entry name" value="PIN_MKT1"/>
    <property type="match status" value="1"/>
</dbReference>
<protein>
    <recommendedName>
        <fullName evidence="2">Exonuclease 1</fullName>
        <ecNumber evidence="2">3.1.-.-</ecNumber>
    </recommendedName>
</protein>
<keyword evidence="2" id="KW-0540">Nuclease</keyword>
<dbReference type="InterPro" id="IPR022040">
    <property type="entry name" value="MKT1_N"/>
</dbReference>
<dbReference type="EMBL" id="NETL01000024">
    <property type="protein sequence ID" value="OTN66131.1"/>
    <property type="molecule type" value="Genomic_DNA"/>
</dbReference>
<feature type="compositionally biased region" description="Basic and acidic residues" evidence="3">
    <location>
        <begin position="952"/>
        <end position="963"/>
    </location>
</feature>
<evidence type="ECO:0000256" key="2">
    <source>
        <dbReference type="RuleBase" id="RU910737"/>
    </source>
</evidence>
<dbReference type="Pfam" id="PF12247">
    <property type="entry name" value="MKT1_N"/>
    <property type="match status" value="1"/>
</dbReference>
<name>A0A1Y3DMF1_PLAKN</name>
<dbReference type="AlphaFoldDB" id="A0A1Y3DMF1"/>
<evidence type="ECO:0000313" key="6">
    <source>
        <dbReference type="EMBL" id="OTN66131.1"/>
    </source>
</evidence>
<keyword evidence="1" id="KW-0810">Translation regulation</keyword>
<feature type="region of interest" description="Disordered" evidence="3">
    <location>
        <begin position="936"/>
        <end position="963"/>
    </location>
</feature>
<keyword evidence="2" id="KW-0479">Metal-binding</keyword>
<gene>
    <name evidence="6" type="ORF">PKNOH_S100030300</name>
</gene>
<evidence type="ECO:0000259" key="5">
    <source>
        <dbReference type="Pfam" id="PF12247"/>
    </source>
</evidence>
<dbReference type="GO" id="GO:0003677">
    <property type="term" value="F:DNA binding"/>
    <property type="evidence" value="ECO:0007669"/>
    <property type="project" value="UniProtKB-UniRule"/>
</dbReference>
<organism evidence="6 7">
    <name type="scientific">Plasmodium knowlesi</name>
    <dbReference type="NCBI Taxonomy" id="5850"/>
    <lineage>
        <taxon>Eukaryota</taxon>
        <taxon>Sar</taxon>
        <taxon>Alveolata</taxon>
        <taxon>Apicomplexa</taxon>
        <taxon>Aconoidasida</taxon>
        <taxon>Haemosporida</taxon>
        <taxon>Plasmodiidae</taxon>
        <taxon>Plasmodium</taxon>
        <taxon>Plasmodium (Plasmodium)</taxon>
    </lineage>
</organism>
<sequence>MRVRRLQSYLTERNLLKRSSVDDIKNLTLGVDALYFLRTCSELKDVLSDVSGCISPCIFHLIDKQCEHFKKLNIDVLFVFDGITPRAHKLFSAPVHQNIEEGWLYYVNKEMKLSTSNFEKVSNICNSDVSFILFHYLKSRGFKCMYAPYLAISQLSYFAHIHMIDIVFGPPTIILQNVSKVIVNIKWKENYFEWVDLYFLLNIWNLTNEQLMDACLLAGTEYCLTFPYLNFSYFNQGRNEFSFETAIEFIRQSSLVSYLEELPNDEVAANHIQGYCVCKALLKFPIVLLCSGEVGFFSKGVEVEGGDELEASLQGERQMDGEGEEHSKWNKVENAPKGDVHNVHYSLDDGKNTQKEDHVATLETTRKVGRVSRGVSPSCGGADGSGDVMSVQNGVNEEHGEIRDNVSTSYKEGDTAPSGGNGEGDKKKVGCFFTRNGHMESSESINPNGGLNFHKAEETSEEDNFMKKKKKSFNGDDEISENYLKVVGAKFPTSVYYLMSIGLLSKKILCVLALGEWIDYTHPIIDSFEYRDSLIDLREYRCRMLGLISVKLNPFFYRRKIKFFDYGYYVNNILDGKDNFTYLDVHLVDGFLWDINKTNVSEEIRRQKISKVDLQFILRWHLYSESRSISLVCGRSGDSRRGSGNSLVSGGVSKRLGSSTEKAAQSSEGYTTDEQDLDGRSELGNGSNGVDAPQVSNASDVESAPEGEDPSEVESRAEQMTKYYNDYYKNLLKVSNQNFESILSLIYYMFLENLGIFTKNCGVTVFGLLLSEVKNKDIDRNILIIFELLKFGFLSTEPLVPPNGDSYPENAYSSLLKCKNLSEQDKKSVTLLSRIYSLYNVEIDKCTTYDGLIDFDLCAFFAVVKIIKKTLRQLLQACVANVLISNMELIHLLPENLYNPDDSNISGFFVTHHLMGVLTKYFLLFNFDDLKSGETNYPDGSGGSTSGGETTTSDRAHGEDAKFERVVDEKEHNEIIMGDVEENNHVSQNGKEDERIVQRDSPLLTQNEKVGRTKHVDEKGLQGLKENLSRTDANIANEGEESNEANTWKGCSTRNNKSKDDHAYEGDSTVEEVCIDEGNGFIGGDIEGEESVSKDHDIMGGGSVRMGRSEGPCKDSYRCEMTNNTERKNGHYCTVQDNSQNHFNKFEKAVRENFPSFVNPIIDLCNAINTWRDHLSLITQLEKHTNVYDLVSDLKAADQFLQKKIHYIGLDKTKAYINICASNNS</sequence>
<keyword evidence="2" id="KW-0228">DNA excision</keyword>
<dbReference type="VEuPathDB" id="PlasmoDB:PKNOH_S100030300"/>
<keyword evidence="2" id="KW-0238">DNA-binding</keyword>
<feature type="region of interest" description="Disordered" evidence="3">
    <location>
        <begin position="635"/>
        <end position="716"/>
    </location>
</feature>
<dbReference type="GO" id="GO:0005634">
    <property type="term" value="C:nucleus"/>
    <property type="evidence" value="ECO:0007669"/>
    <property type="project" value="UniProtKB-SubCell"/>
</dbReference>
<dbReference type="PANTHER" id="PTHR11081:SF8">
    <property type="entry name" value="EXONUCLEASE 1"/>
    <property type="match status" value="1"/>
</dbReference>
<dbReference type="Pfam" id="PF12246">
    <property type="entry name" value="MKT1_C"/>
    <property type="match status" value="1"/>
</dbReference>
<keyword evidence="2" id="KW-0227">DNA damage</keyword>
<dbReference type="OrthoDB" id="17262at2759"/>
<dbReference type="VEuPathDB" id="PlasmoDB:PKA1H_080007300"/>
<evidence type="ECO:0000256" key="1">
    <source>
        <dbReference type="ARBA" id="ARBA00022845"/>
    </source>
</evidence>
<dbReference type="GO" id="GO:0046872">
    <property type="term" value="F:metal ion binding"/>
    <property type="evidence" value="ECO:0007669"/>
    <property type="project" value="UniProtKB-UniRule"/>
</dbReference>
<comment type="function">
    <text evidence="2">5'-&gt;3' double-stranded DNA exonuclease which may also possess a cryptic 3'-&gt;5' double-stranded DNA exonuclease activity. Functions in DNA mismatch repair.</text>
</comment>
<evidence type="ECO:0000313" key="7">
    <source>
        <dbReference type="Proteomes" id="UP000195012"/>
    </source>
</evidence>
<feature type="domain" description="Post-transcriptional regulator MKT1 N-terminal" evidence="5">
    <location>
        <begin position="483"/>
        <end position="563"/>
    </location>
</feature>
<evidence type="ECO:0000256" key="3">
    <source>
        <dbReference type="SAM" id="MobiDB-lite"/>
    </source>
</evidence>
<evidence type="ECO:0000259" key="4">
    <source>
        <dbReference type="Pfam" id="PF12246"/>
    </source>
</evidence>
<dbReference type="VEuPathDB" id="PlasmoDB:PKNH_0802500"/>
<dbReference type="InterPro" id="IPR022039">
    <property type="entry name" value="MKT1_C"/>
</dbReference>
<accession>A0A1Y3DMF1</accession>
<feature type="compositionally biased region" description="Polar residues" evidence="3">
    <location>
        <begin position="656"/>
        <end position="670"/>
    </location>
</feature>
<reference evidence="6 7" key="1">
    <citation type="submission" date="2017-05" db="EMBL/GenBank/DDBJ databases">
        <title>PacBio assembly of a Plasmodium knowlesi genome sequence with Hi-C correction and manual annotation of the SICAvar gene family.</title>
        <authorList>
            <person name="Lapp S.A."/>
            <person name="Geraldo J.A."/>
            <person name="Chien J.-T."/>
            <person name="Ay F."/>
            <person name="Pakala S.B."/>
            <person name="Batugedara G."/>
            <person name="Humphrey J.C."/>
            <person name="Debarry J.D."/>
            <person name="Le Roch K.G."/>
            <person name="Galinski M.R."/>
            <person name="Kissinger J.C."/>
        </authorList>
    </citation>
    <scope>NUCLEOTIDE SEQUENCE [LARGE SCALE GENOMIC DNA]</scope>
    <source>
        <strain evidence="7">Malayan Strain Pk1 (A+)</strain>
    </source>
</reference>
<keyword evidence="2" id="KW-0234">DNA repair</keyword>
<dbReference type="eggNOG" id="ENOG502QVHA">
    <property type="taxonomic scope" value="Eukaryota"/>
</dbReference>
<dbReference type="InterPro" id="IPR037314">
    <property type="entry name" value="MKT1_H3TH"/>
</dbReference>
<comment type="cofactor">
    <cofactor evidence="2">
        <name>Mg(2+)</name>
        <dbReference type="ChEBI" id="CHEBI:18420"/>
    </cofactor>
    <text evidence="2">Binds 2 magnesium ions per subunit. They probably participate in the reaction catalyzed by the enzyme. May bind an additional third magnesium ion after substrate binding.</text>
</comment>
<comment type="caution">
    <text evidence="6">The sequence shown here is derived from an EMBL/GenBank/DDBJ whole genome shotgun (WGS) entry which is preliminary data.</text>
</comment>
<dbReference type="OMA" id="YFEWVDL"/>
<feature type="region of interest" description="Disordered" evidence="3">
    <location>
        <begin position="981"/>
        <end position="1005"/>
    </location>
</feature>
<comment type="subcellular location">
    <subcellularLocation>
        <location evidence="2">Nucleus</location>
    </subcellularLocation>
</comment>
<dbReference type="Proteomes" id="UP000195012">
    <property type="component" value="Unassembled WGS sequence"/>
</dbReference>
<dbReference type="PANTHER" id="PTHR11081">
    <property type="entry name" value="FLAP ENDONUCLEASE FAMILY MEMBER"/>
    <property type="match status" value="1"/>
</dbReference>
<dbReference type="InterPro" id="IPR006084">
    <property type="entry name" value="XPG/Rad2"/>
</dbReference>
<keyword evidence="2" id="KW-0539">Nucleus</keyword>
<dbReference type="CDD" id="cd09902">
    <property type="entry name" value="H3TH_MKT1"/>
    <property type="match status" value="1"/>
</dbReference>